<sequence>MVRSGTLRGGKRGGGRRRREEVGDAQGAIRRGEIRAALQGGGARHHSLLHREAGLPVQGGGARPPQPPGARRWVLPLCSRLRLPPSAPRRRRRHRPHPRRLRRASSGAGLPFRCSRRRCRWSLGRLRRPGRVAGIGLSDGRVWLLYSEFNSRGSEEVLSVLFVGKKKEN</sequence>
<feature type="compositionally biased region" description="Basic residues" evidence="1">
    <location>
        <begin position="88"/>
        <end position="103"/>
    </location>
</feature>
<dbReference type="EMBL" id="AMZH03011475">
    <property type="protein sequence ID" value="RRT52807.1"/>
    <property type="molecule type" value="Genomic_DNA"/>
</dbReference>
<feature type="region of interest" description="Disordered" evidence="1">
    <location>
        <begin position="1"/>
        <end position="45"/>
    </location>
</feature>
<evidence type="ECO:0000313" key="2">
    <source>
        <dbReference type="EMBL" id="RRT52807.1"/>
    </source>
</evidence>
<proteinExistence type="predicted"/>
<dbReference type="Proteomes" id="UP000287651">
    <property type="component" value="Unassembled WGS sequence"/>
</dbReference>
<gene>
    <name evidence="2" type="ORF">B296_00048419</name>
</gene>
<feature type="region of interest" description="Disordered" evidence="1">
    <location>
        <begin position="84"/>
        <end position="108"/>
    </location>
</feature>
<evidence type="ECO:0000256" key="1">
    <source>
        <dbReference type="SAM" id="MobiDB-lite"/>
    </source>
</evidence>
<reference evidence="2 3" key="1">
    <citation type="journal article" date="2014" name="Agronomy (Basel)">
        <title>A Draft Genome Sequence for Ensete ventricosum, the Drought-Tolerant Tree Against Hunger.</title>
        <authorList>
            <person name="Harrison J."/>
            <person name="Moore K.A."/>
            <person name="Paszkiewicz K."/>
            <person name="Jones T."/>
            <person name="Grant M."/>
            <person name="Ambacheew D."/>
            <person name="Muzemil S."/>
            <person name="Studholme D.J."/>
        </authorList>
    </citation>
    <scope>NUCLEOTIDE SEQUENCE [LARGE SCALE GENOMIC DNA]</scope>
</reference>
<evidence type="ECO:0000313" key="3">
    <source>
        <dbReference type="Proteomes" id="UP000287651"/>
    </source>
</evidence>
<name>A0A426YM55_ENSVE</name>
<comment type="caution">
    <text evidence="2">The sequence shown here is derived from an EMBL/GenBank/DDBJ whole genome shotgun (WGS) entry which is preliminary data.</text>
</comment>
<protein>
    <submittedName>
        <fullName evidence="2">Uncharacterized protein</fullName>
    </submittedName>
</protein>
<accession>A0A426YM55</accession>
<organism evidence="2 3">
    <name type="scientific">Ensete ventricosum</name>
    <name type="common">Abyssinian banana</name>
    <name type="synonym">Musa ensete</name>
    <dbReference type="NCBI Taxonomy" id="4639"/>
    <lineage>
        <taxon>Eukaryota</taxon>
        <taxon>Viridiplantae</taxon>
        <taxon>Streptophyta</taxon>
        <taxon>Embryophyta</taxon>
        <taxon>Tracheophyta</taxon>
        <taxon>Spermatophyta</taxon>
        <taxon>Magnoliopsida</taxon>
        <taxon>Liliopsida</taxon>
        <taxon>Zingiberales</taxon>
        <taxon>Musaceae</taxon>
        <taxon>Ensete</taxon>
    </lineage>
</organism>
<dbReference type="AlphaFoldDB" id="A0A426YM55"/>